<evidence type="ECO:0000313" key="3">
    <source>
        <dbReference type="Proteomes" id="UP000078492"/>
    </source>
</evidence>
<organism evidence="2 3">
    <name type="scientific">Trachymyrmex cornetzi</name>
    <dbReference type="NCBI Taxonomy" id="471704"/>
    <lineage>
        <taxon>Eukaryota</taxon>
        <taxon>Metazoa</taxon>
        <taxon>Ecdysozoa</taxon>
        <taxon>Arthropoda</taxon>
        <taxon>Hexapoda</taxon>
        <taxon>Insecta</taxon>
        <taxon>Pterygota</taxon>
        <taxon>Neoptera</taxon>
        <taxon>Endopterygota</taxon>
        <taxon>Hymenoptera</taxon>
        <taxon>Apocrita</taxon>
        <taxon>Aculeata</taxon>
        <taxon>Formicoidea</taxon>
        <taxon>Formicidae</taxon>
        <taxon>Myrmicinae</taxon>
        <taxon>Trachymyrmex</taxon>
    </lineage>
</organism>
<accession>A0A151J0S8</accession>
<gene>
    <name evidence="2" type="ORF">ALC57_12573</name>
</gene>
<proteinExistence type="predicted"/>
<dbReference type="EMBL" id="KQ980591">
    <property type="protein sequence ID" value="KYN15216.1"/>
    <property type="molecule type" value="Genomic_DNA"/>
</dbReference>
<dbReference type="AlphaFoldDB" id="A0A151J0S8"/>
<reference evidence="2 3" key="1">
    <citation type="submission" date="2015-09" db="EMBL/GenBank/DDBJ databases">
        <title>Trachymyrmex cornetzi WGS genome.</title>
        <authorList>
            <person name="Nygaard S."/>
            <person name="Hu H."/>
            <person name="Boomsma J."/>
            <person name="Zhang G."/>
        </authorList>
    </citation>
    <scope>NUCLEOTIDE SEQUENCE [LARGE SCALE GENOMIC DNA]</scope>
    <source>
        <strain evidence="2">Tcor2-1</strain>
        <tissue evidence="2">Whole body</tissue>
    </source>
</reference>
<feature type="region of interest" description="Disordered" evidence="1">
    <location>
        <begin position="127"/>
        <end position="169"/>
    </location>
</feature>
<protein>
    <submittedName>
        <fullName evidence="2">Uncharacterized protein</fullName>
    </submittedName>
</protein>
<name>A0A151J0S8_9HYME</name>
<feature type="compositionally biased region" description="Basic and acidic residues" evidence="1">
    <location>
        <begin position="146"/>
        <end position="169"/>
    </location>
</feature>
<evidence type="ECO:0000256" key="1">
    <source>
        <dbReference type="SAM" id="MobiDB-lite"/>
    </source>
</evidence>
<evidence type="ECO:0000313" key="2">
    <source>
        <dbReference type="EMBL" id="KYN15216.1"/>
    </source>
</evidence>
<dbReference type="Proteomes" id="UP000078492">
    <property type="component" value="Unassembled WGS sequence"/>
</dbReference>
<keyword evidence="3" id="KW-1185">Reference proteome</keyword>
<sequence length="350" mass="38867">MNLTHIGSLAVTKLTLSHQCFNCQLTAKVRSANTGKYLASNWTQVIQGQVGVNAIYTMTTIAALLAQSAYVQPRKGVGWREKGDKRFCSREDGLGWQGGLEGERDESRDVCRTRYLANKTTWRRTEGTGVAPFADRRSSGSAEPAARGDDGGEGAKGKRADEERREAVHDVRKPRLAACSAHAWFRLSSYTLPVVRPATERRSSATPPRPRHVVVTRRTISLEILSPCDIIVLEAHGAAAAEKSGLSRGRPSSRVTGISHTFPAHHTEMMSRILLTPDERERRRPQAQRTPPGVKSRLTLFRIPVLEEESDTAIALAKKNIEKTENISLENKSEVNFVLQDYLYKQLKDV</sequence>